<dbReference type="Pfam" id="PF00494">
    <property type="entry name" value="SQS_PSY"/>
    <property type="match status" value="1"/>
</dbReference>
<organism evidence="1 2">
    <name type="scientific">Sphagnurus paluster</name>
    <dbReference type="NCBI Taxonomy" id="117069"/>
    <lineage>
        <taxon>Eukaryota</taxon>
        <taxon>Fungi</taxon>
        <taxon>Dikarya</taxon>
        <taxon>Basidiomycota</taxon>
        <taxon>Agaricomycotina</taxon>
        <taxon>Agaricomycetes</taxon>
        <taxon>Agaricomycetidae</taxon>
        <taxon>Agaricales</taxon>
        <taxon>Tricholomatineae</taxon>
        <taxon>Lyophyllaceae</taxon>
        <taxon>Sphagnurus</taxon>
    </lineage>
</organism>
<comment type="caution">
    <text evidence="1">The sequence shown here is derived from an EMBL/GenBank/DDBJ whole genome shotgun (WGS) entry which is preliminary data.</text>
</comment>
<dbReference type="Proteomes" id="UP000717328">
    <property type="component" value="Unassembled WGS sequence"/>
</dbReference>
<evidence type="ECO:0000313" key="2">
    <source>
        <dbReference type="Proteomes" id="UP000717328"/>
    </source>
</evidence>
<proteinExistence type="predicted"/>
<keyword evidence="2" id="KW-1185">Reference proteome</keyword>
<gene>
    <name evidence="1" type="ORF">H0H81_005693</name>
</gene>
<name>A0A9P7FY14_9AGAR</name>
<accession>A0A9P7FY14</accession>
<dbReference type="InterPro" id="IPR008949">
    <property type="entry name" value="Isoprenoid_synthase_dom_sf"/>
</dbReference>
<sequence>MVQDHVSNQTIGKMRMQFWRDAVKGINEGKPPRHPIALALHEASQHANIASYHLKRIVDARDAELNTPTHLTAETLTAHAESTSSSMLYLLLSLLSLPSSTLSHAASHIGIAQTFTTLLRALPFHASNKRMVIPAEITAKHGVKQEDVFRYGPQADGIEDAVFEFATLANDHLLTARDMLKEGGLESKVPARAMPVFLAGSRIQPARVLNFVLDEVIQLIFNELIDPSPLTLISKRFHHFSQDPYVRAYYFLTHYGPNEAIFYALGRGKILTSRVLDILFTSGAHLSRYLIQVSVHHYFFVQSHFIKSTWVRSVPLGVFIYFLKLAEERYGDIPRGKGEDDGSLFSTFLKESRTPSHLKTVTWETIREILRTYKDPLMAQFPLALAIEPRLLPFAVENGFQMDSKYRDFVFRKMFEKPGSLSESLSDNIAHNVRELCKLDQTRTVAAEVCMEAKVNVGGYSALKTLDRSGHLRFELA</sequence>
<dbReference type="EMBL" id="JABCKI010005728">
    <property type="protein sequence ID" value="KAG5639214.1"/>
    <property type="molecule type" value="Genomic_DNA"/>
</dbReference>
<dbReference type="SUPFAM" id="SSF48576">
    <property type="entry name" value="Terpenoid synthases"/>
    <property type="match status" value="1"/>
</dbReference>
<protein>
    <submittedName>
        <fullName evidence="1">Uncharacterized protein</fullName>
    </submittedName>
</protein>
<reference evidence="1" key="2">
    <citation type="submission" date="2021-10" db="EMBL/GenBank/DDBJ databases">
        <title>Phylogenomics reveals ancestral predisposition of the termite-cultivated fungus Termitomyces towards a domesticated lifestyle.</title>
        <authorList>
            <person name="Auxier B."/>
            <person name="Grum-Grzhimaylo A."/>
            <person name="Cardenas M.E."/>
            <person name="Lodge J.D."/>
            <person name="Laessoe T."/>
            <person name="Pedersen O."/>
            <person name="Smith M.E."/>
            <person name="Kuyper T.W."/>
            <person name="Franco-Molano E.A."/>
            <person name="Baroni T.J."/>
            <person name="Aanen D.K."/>
        </authorList>
    </citation>
    <scope>NUCLEOTIDE SEQUENCE</scope>
    <source>
        <strain evidence="1">D49</strain>
    </source>
</reference>
<dbReference type="AlphaFoldDB" id="A0A9P7FY14"/>
<dbReference type="OrthoDB" id="270318at2759"/>
<evidence type="ECO:0000313" key="1">
    <source>
        <dbReference type="EMBL" id="KAG5639214.1"/>
    </source>
</evidence>
<dbReference type="InterPro" id="IPR002060">
    <property type="entry name" value="Squ/phyt_synthse"/>
</dbReference>
<dbReference type="Gene3D" id="1.10.600.10">
    <property type="entry name" value="Farnesyl Diphosphate Synthase"/>
    <property type="match status" value="1"/>
</dbReference>
<reference evidence="1" key="1">
    <citation type="submission" date="2021-02" db="EMBL/GenBank/DDBJ databases">
        <authorList>
            <person name="Nieuwenhuis M."/>
            <person name="Van De Peppel L.J.J."/>
        </authorList>
    </citation>
    <scope>NUCLEOTIDE SEQUENCE</scope>
    <source>
        <strain evidence="1">D49</strain>
    </source>
</reference>